<dbReference type="RefSeq" id="WP_166007706.1">
    <property type="nucleotide sequence ID" value="NZ_CP049886.1"/>
</dbReference>
<feature type="transmembrane region" description="Helical" evidence="1">
    <location>
        <begin position="28"/>
        <end position="45"/>
    </location>
</feature>
<evidence type="ECO:0000313" key="2">
    <source>
        <dbReference type="EMBL" id="QIL46333.1"/>
    </source>
</evidence>
<accession>A0A6G8AN29</accession>
<keyword evidence="1" id="KW-1133">Transmembrane helix</keyword>
<proteinExistence type="predicted"/>
<sequence length="268" mass="30173">MSLYQLFISAFKAPQKLIFSVSKKFGKVFVYLLFLSALLSIPIGIQVNKVIKVAQRDLTTISEKIPEFTIQDNKLSAPDSEGFIQQTDNFIFTFDPKGVYQPKDVQDDLIGNAVGLALLSDQALLTVPEDHLMAGMLPKTLFSLKYEAFDTSSFNKAWITHQLGDNSQSRVIQFFAYIAAIIPMFINLLMSLFMMSLIGNIWCRMTGSPLRLSETFKIITFSATVPVVISTVLAIFQPGIDQMFIIMFLTFLIYLRVISPTIQKPKLK</sequence>
<organism evidence="2 3">
    <name type="scientific">Vagococcus coleopterorum</name>
    <dbReference type="NCBI Taxonomy" id="2714946"/>
    <lineage>
        <taxon>Bacteria</taxon>
        <taxon>Bacillati</taxon>
        <taxon>Bacillota</taxon>
        <taxon>Bacilli</taxon>
        <taxon>Lactobacillales</taxon>
        <taxon>Enterococcaceae</taxon>
        <taxon>Vagococcus</taxon>
    </lineage>
</organism>
<dbReference type="KEGG" id="vah:G7081_04260"/>
<gene>
    <name evidence="2" type="ORF">G7081_04260</name>
</gene>
<keyword evidence="1" id="KW-0812">Transmembrane</keyword>
<reference evidence="2 3" key="1">
    <citation type="submission" date="2020-03" db="EMBL/GenBank/DDBJ databases">
        <title>Vagococcus sp. nov., isolated from beetles.</title>
        <authorList>
            <person name="Hyun D.-W."/>
            <person name="Bae J.-W."/>
        </authorList>
    </citation>
    <scope>NUCLEOTIDE SEQUENCE [LARGE SCALE GENOMIC DNA]</scope>
    <source>
        <strain evidence="2 3">HDW17A</strain>
    </source>
</reference>
<evidence type="ECO:0000256" key="1">
    <source>
        <dbReference type="SAM" id="Phobius"/>
    </source>
</evidence>
<keyword evidence="1" id="KW-0472">Membrane</keyword>
<keyword evidence="3" id="KW-1185">Reference proteome</keyword>
<dbReference type="EMBL" id="CP049886">
    <property type="protein sequence ID" value="QIL46333.1"/>
    <property type="molecule type" value="Genomic_DNA"/>
</dbReference>
<dbReference type="InterPro" id="IPR009574">
    <property type="entry name" value="DUF1189"/>
</dbReference>
<evidence type="ECO:0000313" key="3">
    <source>
        <dbReference type="Proteomes" id="UP000500890"/>
    </source>
</evidence>
<dbReference type="Proteomes" id="UP000500890">
    <property type="component" value="Chromosome"/>
</dbReference>
<feature type="transmembrane region" description="Helical" evidence="1">
    <location>
        <begin position="242"/>
        <end position="259"/>
    </location>
</feature>
<feature type="transmembrane region" description="Helical" evidence="1">
    <location>
        <begin position="174"/>
        <end position="203"/>
    </location>
</feature>
<protein>
    <submittedName>
        <fullName evidence="2">DUF1189 domain-containing protein</fullName>
    </submittedName>
</protein>
<name>A0A6G8AN29_9ENTE</name>
<dbReference type="Pfam" id="PF06691">
    <property type="entry name" value="DUF1189"/>
    <property type="match status" value="1"/>
</dbReference>
<feature type="transmembrane region" description="Helical" evidence="1">
    <location>
        <begin position="215"/>
        <end position="236"/>
    </location>
</feature>
<dbReference type="AlphaFoldDB" id="A0A6G8AN29"/>